<gene>
    <name evidence="2" type="ORF">HanXRQr2_Chr13g0605871</name>
</gene>
<reference evidence="2" key="2">
    <citation type="submission" date="2020-06" db="EMBL/GenBank/DDBJ databases">
        <title>Helianthus annuus Genome sequencing and assembly Release 2.</title>
        <authorList>
            <person name="Gouzy J."/>
            <person name="Langlade N."/>
            <person name="Munos S."/>
        </authorList>
    </citation>
    <scope>NUCLEOTIDE SEQUENCE</scope>
    <source>
        <tissue evidence="2">Leaves</tissue>
    </source>
</reference>
<dbReference type="AlphaFoldDB" id="A0A9K3ELC6"/>
<accession>A0A9K3ELC6</accession>
<evidence type="ECO:0000256" key="1">
    <source>
        <dbReference type="SAM" id="Phobius"/>
    </source>
</evidence>
<keyword evidence="1" id="KW-0472">Membrane</keyword>
<evidence type="ECO:0000313" key="3">
    <source>
        <dbReference type="Proteomes" id="UP000215914"/>
    </source>
</evidence>
<keyword evidence="1" id="KW-0812">Transmembrane</keyword>
<feature type="transmembrane region" description="Helical" evidence="1">
    <location>
        <begin position="15"/>
        <end position="34"/>
    </location>
</feature>
<dbReference type="EMBL" id="MNCJ02000328">
    <property type="protein sequence ID" value="KAF5774891.1"/>
    <property type="molecule type" value="Genomic_DNA"/>
</dbReference>
<organism evidence="2 3">
    <name type="scientific">Helianthus annuus</name>
    <name type="common">Common sunflower</name>
    <dbReference type="NCBI Taxonomy" id="4232"/>
    <lineage>
        <taxon>Eukaryota</taxon>
        <taxon>Viridiplantae</taxon>
        <taxon>Streptophyta</taxon>
        <taxon>Embryophyta</taxon>
        <taxon>Tracheophyta</taxon>
        <taxon>Spermatophyta</taxon>
        <taxon>Magnoliopsida</taxon>
        <taxon>eudicotyledons</taxon>
        <taxon>Gunneridae</taxon>
        <taxon>Pentapetalae</taxon>
        <taxon>asterids</taxon>
        <taxon>campanulids</taxon>
        <taxon>Asterales</taxon>
        <taxon>Asteraceae</taxon>
        <taxon>Asteroideae</taxon>
        <taxon>Heliantheae alliance</taxon>
        <taxon>Heliantheae</taxon>
        <taxon>Helianthus</taxon>
    </lineage>
</organism>
<evidence type="ECO:0000313" key="2">
    <source>
        <dbReference type="EMBL" id="KAF5774891.1"/>
    </source>
</evidence>
<dbReference type="Proteomes" id="UP000215914">
    <property type="component" value="Unassembled WGS sequence"/>
</dbReference>
<sequence>MDVCEARVRILGSPFFFLFLNFITIFQIITLRPFKFNFQLHTFFLEKRPQDFTSP</sequence>
<keyword evidence="1" id="KW-1133">Transmembrane helix</keyword>
<comment type="caution">
    <text evidence="2">The sequence shown here is derived from an EMBL/GenBank/DDBJ whole genome shotgun (WGS) entry which is preliminary data.</text>
</comment>
<proteinExistence type="predicted"/>
<name>A0A9K3ELC6_HELAN</name>
<dbReference type="Gramene" id="mRNA:HanXRQr2_Chr13g0605871">
    <property type="protein sequence ID" value="CDS:HanXRQr2_Chr13g0605871.1"/>
    <property type="gene ID" value="HanXRQr2_Chr13g0605871"/>
</dbReference>
<reference evidence="2" key="1">
    <citation type="journal article" date="2017" name="Nature">
        <title>The sunflower genome provides insights into oil metabolism, flowering and Asterid evolution.</title>
        <authorList>
            <person name="Badouin H."/>
            <person name="Gouzy J."/>
            <person name="Grassa C.J."/>
            <person name="Murat F."/>
            <person name="Staton S.E."/>
            <person name="Cottret L."/>
            <person name="Lelandais-Briere C."/>
            <person name="Owens G.L."/>
            <person name="Carrere S."/>
            <person name="Mayjonade B."/>
            <person name="Legrand L."/>
            <person name="Gill N."/>
            <person name="Kane N.C."/>
            <person name="Bowers J.E."/>
            <person name="Hubner S."/>
            <person name="Bellec A."/>
            <person name="Berard A."/>
            <person name="Berges H."/>
            <person name="Blanchet N."/>
            <person name="Boniface M.C."/>
            <person name="Brunel D."/>
            <person name="Catrice O."/>
            <person name="Chaidir N."/>
            <person name="Claudel C."/>
            <person name="Donnadieu C."/>
            <person name="Faraut T."/>
            <person name="Fievet G."/>
            <person name="Helmstetter N."/>
            <person name="King M."/>
            <person name="Knapp S.J."/>
            <person name="Lai Z."/>
            <person name="Le Paslier M.C."/>
            <person name="Lippi Y."/>
            <person name="Lorenzon L."/>
            <person name="Mandel J.R."/>
            <person name="Marage G."/>
            <person name="Marchand G."/>
            <person name="Marquand E."/>
            <person name="Bret-Mestries E."/>
            <person name="Morien E."/>
            <person name="Nambeesan S."/>
            <person name="Nguyen T."/>
            <person name="Pegot-Espagnet P."/>
            <person name="Pouilly N."/>
            <person name="Raftis F."/>
            <person name="Sallet E."/>
            <person name="Schiex T."/>
            <person name="Thomas J."/>
            <person name="Vandecasteele C."/>
            <person name="Vares D."/>
            <person name="Vear F."/>
            <person name="Vautrin S."/>
            <person name="Crespi M."/>
            <person name="Mangin B."/>
            <person name="Burke J.M."/>
            <person name="Salse J."/>
            <person name="Munos S."/>
            <person name="Vincourt P."/>
            <person name="Rieseberg L.H."/>
            <person name="Langlade N.B."/>
        </authorList>
    </citation>
    <scope>NUCLEOTIDE SEQUENCE</scope>
    <source>
        <tissue evidence="2">Leaves</tissue>
    </source>
</reference>
<keyword evidence="3" id="KW-1185">Reference proteome</keyword>
<protein>
    <submittedName>
        <fullName evidence="2">Uncharacterized protein</fullName>
    </submittedName>
</protein>